<dbReference type="EMBL" id="AECV01000061">
    <property type="protein sequence ID" value="EFW28702.1"/>
    <property type="molecule type" value="Genomic_DNA"/>
</dbReference>
<gene>
    <name evidence="1" type="ORF">HMPREF9555_02144</name>
</gene>
<keyword evidence="2" id="KW-1185">Reference proteome</keyword>
<evidence type="ECO:0000313" key="2">
    <source>
        <dbReference type="Proteomes" id="UP000004633"/>
    </source>
</evidence>
<organism evidence="1 2">
    <name type="scientific">Selenomonas artemidis F0399</name>
    <dbReference type="NCBI Taxonomy" id="749551"/>
    <lineage>
        <taxon>Bacteria</taxon>
        <taxon>Bacillati</taxon>
        <taxon>Bacillota</taxon>
        <taxon>Negativicutes</taxon>
        <taxon>Selenomonadales</taxon>
        <taxon>Selenomonadaceae</taxon>
        <taxon>Selenomonas</taxon>
    </lineage>
</organism>
<dbReference type="Proteomes" id="UP000004633">
    <property type="component" value="Unassembled WGS sequence"/>
</dbReference>
<reference evidence="1 2" key="1">
    <citation type="submission" date="2010-08" db="EMBL/GenBank/DDBJ databases">
        <authorList>
            <person name="Weinstock G."/>
            <person name="Sodergren E."/>
            <person name="Clifton S."/>
            <person name="Fulton L."/>
            <person name="Fulton B."/>
            <person name="Courtney L."/>
            <person name="Fronick C."/>
            <person name="Harrison M."/>
            <person name="Strong C."/>
            <person name="Farmer C."/>
            <person name="Delahaunty K."/>
            <person name="Markovic C."/>
            <person name="Hall O."/>
            <person name="Minx P."/>
            <person name="Tomlinson C."/>
            <person name="Mitreva M."/>
            <person name="Hou S."/>
            <person name="Chen J."/>
            <person name="Wollam A."/>
            <person name="Pepin K.H."/>
            <person name="Johnson M."/>
            <person name="Bhonagiri V."/>
            <person name="Zhang X."/>
            <person name="Suruliraj S."/>
            <person name="Warren W."/>
            <person name="Chinwalla A."/>
            <person name="Mardis E.R."/>
            <person name="Wilson R.K."/>
        </authorList>
    </citation>
    <scope>NUCLEOTIDE SEQUENCE [LARGE SCALE GENOMIC DNA]</scope>
    <source>
        <strain evidence="1 2">F0399</strain>
    </source>
</reference>
<evidence type="ECO:0000313" key="1">
    <source>
        <dbReference type="EMBL" id="EFW28702.1"/>
    </source>
</evidence>
<accession>E7N549</accession>
<protein>
    <submittedName>
        <fullName evidence="1">Uncharacterized protein</fullName>
    </submittedName>
</protein>
<sequence length="90" mass="10369">MKKGYFSFGRVRAMLILVQMRRCAALYDMYAKGEFTMAVYFADAVERFVEDMLEANADNLKAFETKPGVYSNVDPETHHEVEIPDVHLTK</sequence>
<name>E7N549_9FIRM</name>
<proteinExistence type="predicted"/>
<comment type="caution">
    <text evidence="1">The sequence shown here is derived from an EMBL/GenBank/DDBJ whole genome shotgun (WGS) entry which is preliminary data.</text>
</comment>
<dbReference type="HOGENOM" id="CLU_2496147_0_0_9"/>
<dbReference type="AlphaFoldDB" id="E7N549"/>